<proteinExistence type="predicted"/>
<sequence length="95" mass="10803">MNVSKAEYEVKTAMANDLLKAEEYINSLGVETRNPGDDDKFRSIYDVLSDIVTVWNNNPTIGKDVEEFLAGNPETSDELDEFISHYNLDGIMRNR</sequence>
<organism evidence="1">
    <name type="scientific">Siphoviridae sp. cttFh17</name>
    <dbReference type="NCBI Taxonomy" id="2826491"/>
    <lineage>
        <taxon>Viruses</taxon>
        <taxon>Duplodnaviria</taxon>
        <taxon>Heunggongvirae</taxon>
        <taxon>Uroviricota</taxon>
        <taxon>Caudoviricetes</taxon>
    </lineage>
</organism>
<name>A0A8S5NJL7_9CAUD</name>
<evidence type="ECO:0000313" key="1">
    <source>
        <dbReference type="EMBL" id="DAD94474.1"/>
    </source>
</evidence>
<protein>
    <submittedName>
        <fullName evidence="1">Paired amphipathic helix protein</fullName>
    </submittedName>
</protein>
<dbReference type="EMBL" id="BK015176">
    <property type="protein sequence ID" value="DAD94474.1"/>
    <property type="molecule type" value="Genomic_DNA"/>
</dbReference>
<reference evidence="1" key="1">
    <citation type="journal article" date="2021" name="Proc. Natl. Acad. Sci. U.S.A.">
        <title>A Catalog of Tens of Thousands of Viruses from Human Metagenomes Reveals Hidden Associations with Chronic Diseases.</title>
        <authorList>
            <person name="Tisza M.J."/>
            <person name="Buck C.B."/>
        </authorList>
    </citation>
    <scope>NUCLEOTIDE SEQUENCE</scope>
    <source>
        <strain evidence="1">CttFh17</strain>
    </source>
</reference>
<accession>A0A8S5NJL7</accession>